<evidence type="ECO:0000256" key="7">
    <source>
        <dbReference type="RuleBase" id="RU000562"/>
    </source>
</evidence>
<protein>
    <recommendedName>
        <fullName evidence="6">Large ribosomal subunit protein bL21</fullName>
    </recommendedName>
</protein>
<name>A0A9D1AFL5_9FIRM</name>
<dbReference type="GO" id="GO:0005737">
    <property type="term" value="C:cytoplasm"/>
    <property type="evidence" value="ECO:0007669"/>
    <property type="project" value="UniProtKB-ARBA"/>
</dbReference>
<evidence type="ECO:0000313" key="9">
    <source>
        <dbReference type="EMBL" id="HIR39592.1"/>
    </source>
</evidence>
<evidence type="ECO:0000256" key="2">
    <source>
        <dbReference type="ARBA" id="ARBA00022730"/>
    </source>
</evidence>
<comment type="subunit">
    <text evidence="6">Part of the 50S ribosomal subunit. Contacts protein L20.</text>
</comment>
<reference evidence="9" key="1">
    <citation type="submission" date="2020-10" db="EMBL/GenBank/DDBJ databases">
        <authorList>
            <person name="Gilroy R."/>
        </authorList>
    </citation>
    <scope>NUCLEOTIDE SEQUENCE</scope>
    <source>
        <strain evidence="9">ChiW25-3613</strain>
    </source>
</reference>
<evidence type="ECO:0000256" key="4">
    <source>
        <dbReference type="ARBA" id="ARBA00022980"/>
    </source>
</evidence>
<organism evidence="9 10">
    <name type="scientific">Candidatus Coproplasma stercoripullorum</name>
    <dbReference type="NCBI Taxonomy" id="2840751"/>
    <lineage>
        <taxon>Bacteria</taxon>
        <taxon>Bacillati</taxon>
        <taxon>Bacillota</taxon>
        <taxon>Clostridia</taxon>
        <taxon>Eubacteriales</taxon>
        <taxon>Candidatus Coproplasma</taxon>
    </lineage>
</organism>
<evidence type="ECO:0000256" key="3">
    <source>
        <dbReference type="ARBA" id="ARBA00022884"/>
    </source>
</evidence>
<dbReference type="AlphaFoldDB" id="A0A9D1AFL5"/>
<dbReference type="GO" id="GO:0005840">
    <property type="term" value="C:ribosome"/>
    <property type="evidence" value="ECO:0007669"/>
    <property type="project" value="UniProtKB-KW"/>
</dbReference>
<evidence type="ECO:0000313" key="10">
    <source>
        <dbReference type="Proteomes" id="UP000824179"/>
    </source>
</evidence>
<comment type="function">
    <text evidence="6 7">This protein binds to 23S rRNA in the presence of protein L20.</text>
</comment>
<evidence type="ECO:0000256" key="8">
    <source>
        <dbReference type="SAM" id="MobiDB-lite"/>
    </source>
</evidence>
<accession>A0A9D1AFL5</accession>
<dbReference type="InterPro" id="IPR036164">
    <property type="entry name" value="bL21-like_sf"/>
</dbReference>
<dbReference type="GO" id="GO:0003735">
    <property type="term" value="F:structural constituent of ribosome"/>
    <property type="evidence" value="ECO:0007669"/>
    <property type="project" value="InterPro"/>
</dbReference>
<keyword evidence="5 6" id="KW-0687">Ribonucleoprotein</keyword>
<dbReference type="GO" id="GO:1990904">
    <property type="term" value="C:ribonucleoprotein complex"/>
    <property type="evidence" value="ECO:0007669"/>
    <property type="project" value="UniProtKB-KW"/>
</dbReference>
<evidence type="ECO:0000256" key="5">
    <source>
        <dbReference type="ARBA" id="ARBA00023274"/>
    </source>
</evidence>
<dbReference type="InterPro" id="IPR028909">
    <property type="entry name" value="bL21-like"/>
</dbReference>
<dbReference type="EMBL" id="DVHB01000075">
    <property type="protein sequence ID" value="HIR39592.1"/>
    <property type="molecule type" value="Genomic_DNA"/>
</dbReference>
<sequence>MYAIFENGSKQYKVSEGDTVKLEKLNANVGDTVEFPVVLVSDEKGIQAGAEVENAKVTATVVAQGKAKKIIVFKYKAKKNERKKQGHRQPFTEVKVTAIGGKAKAKKAAKSEAAPAEEAKAE</sequence>
<comment type="caution">
    <text evidence="9">The sequence shown here is derived from an EMBL/GenBank/DDBJ whole genome shotgun (WGS) entry which is preliminary data.</text>
</comment>
<keyword evidence="2 6" id="KW-0699">rRNA-binding</keyword>
<dbReference type="GO" id="GO:0006412">
    <property type="term" value="P:translation"/>
    <property type="evidence" value="ECO:0007669"/>
    <property type="project" value="UniProtKB-UniRule"/>
</dbReference>
<keyword evidence="4 6" id="KW-0689">Ribosomal protein</keyword>
<comment type="similarity">
    <text evidence="1 6 7">Belongs to the bacterial ribosomal protein bL21 family.</text>
</comment>
<dbReference type="NCBIfam" id="TIGR00061">
    <property type="entry name" value="L21"/>
    <property type="match status" value="1"/>
</dbReference>
<dbReference type="GO" id="GO:0019843">
    <property type="term" value="F:rRNA binding"/>
    <property type="evidence" value="ECO:0007669"/>
    <property type="project" value="UniProtKB-UniRule"/>
</dbReference>
<dbReference type="Pfam" id="PF00829">
    <property type="entry name" value="Ribosomal_L21p"/>
    <property type="match status" value="1"/>
</dbReference>
<evidence type="ECO:0000256" key="6">
    <source>
        <dbReference type="HAMAP-Rule" id="MF_01363"/>
    </source>
</evidence>
<reference evidence="9" key="2">
    <citation type="journal article" date="2021" name="PeerJ">
        <title>Extensive microbial diversity within the chicken gut microbiome revealed by metagenomics and culture.</title>
        <authorList>
            <person name="Gilroy R."/>
            <person name="Ravi A."/>
            <person name="Getino M."/>
            <person name="Pursley I."/>
            <person name="Horton D.L."/>
            <person name="Alikhan N.F."/>
            <person name="Baker D."/>
            <person name="Gharbi K."/>
            <person name="Hall N."/>
            <person name="Watson M."/>
            <person name="Adriaenssens E.M."/>
            <person name="Foster-Nyarko E."/>
            <person name="Jarju S."/>
            <person name="Secka A."/>
            <person name="Antonio M."/>
            <person name="Oren A."/>
            <person name="Chaudhuri R.R."/>
            <person name="La Ragione R."/>
            <person name="Hildebrand F."/>
            <person name="Pallen M.J."/>
        </authorList>
    </citation>
    <scope>NUCLEOTIDE SEQUENCE</scope>
    <source>
        <strain evidence="9">ChiW25-3613</strain>
    </source>
</reference>
<proteinExistence type="inferred from homology"/>
<feature type="region of interest" description="Disordered" evidence="8">
    <location>
        <begin position="100"/>
        <end position="122"/>
    </location>
</feature>
<dbReference type="PANTHER" id="PTHR21349">
    <property type="entry name" value="50S RIBOSOMAL PROTEIN L21"/>
    <property type="match status" value="1"/>
</dbReference>
<dbReference type="InterPro" id="IPR018258">
    <property type="entry name" value="Ribosomal_bL21_CS"/>
</dbReference>
<keyword evidence="3 6" id="KW-0694">RNA-binding</keyword>
<evidence type="ECO:0000256" key="1">
    <source>
        <dbReference type="ARBA" id="ARBA00008563"/>
    </source>
</evidence>
<dbReference type="SUPFAM" id="SSF141091">
    <property type="entry name" value="L21p-like"/>
    <property type="match status" value="1"/>
</dbReference>
<dbReference type="HAMAP" id="MF_01363">
    <property type="entry name" value="Ribosomal_bL21"/>
    <property type="match status" value="1"/>
</dbReference>
<dbReference type="Proteomes" id="UP000824179">
    <property type="component" value="Unassembled WGS sequence"/>
</dbReference>
<dbReference type="InterPro" id="IPR001787">
    <property type="entry name" value="Ribosomal_bL21"/>
</dbReference>
<dbReference type="PROSITE" id="PS01169">
    <property type="entry name" value="RIBOSOMAL_L21"/>
    <property type="match status" value="1"/>
</dbReference>
<gene>
    <name evidence="6 9" type="primary">rplU</name>
    <name evidence="9" type="ORF">IAB90_04325</name>
</gene>
<dbReference type="PANTHER" id="PTHR21349:SF0">
    <property type="entry name" value="LARGE RIBOSOMAL SUBUNIT PROTEIN BL21M"/>
    <property type="match status" value="1"/>
</dbReference>